<proteinExistence type="predicted"/>
<feature type="compositionally biased region" description="Pro residues" evidence="1">
    <location>
        <begin position="66"/>
        <end position="97"/>
    </location>
</feature>
<feature type="region of interest" description="Disordered" evidence="1">
    <location>
        <begin position="51"/>
        <end position="97"/>
    </location>
</feature>
<evidence type="ECO:0000313" key="3">
    <source>
        <dbReference type="Proteomes" id="UP000724874"/>
    </source>
</evidence>
<evidence type="ECO:0000256" key="1">
    <source>
        <dbReference type="SAM" id="MobiDB-lite"/>
    </source>
</evidence>
<protein>
    <submittedName>
        <fullName evidence="2">Uncharacterized protein</fullName>
    </submittedName>
</protein>
<reference evidence="2" key="1">
    <citation type="submission" date="2020-11" db="EMBL/GenBank/DDBJ databases">
        <authorList>
            <consortium name="DOE Joint Genome Institute"/>
            <person name="Ahrendt S."/>
            <person name="Riley R."/>
            <person name="Andreopoulos W."/>
            <person name="LaButti K."/>
            <person name="Pangilinan J."/>
            <person name="Ruiz-duenas F.J."/>
            <person name="Barrasa J.M."/>
            <person name="Sanchez-Garcia M."/>
            <person name="Camarero S."/>
            <person name="Miyauchi S."/>
            <person name="Serrano A."/>
            <person name="Linde D."/>
            <person name="Babiker R."/>
            <person name="Drula E."/>
            <person name="Ayuso-Fernandez I."/>
            <person name="Pacheco R."/>
            <person name="Padilla G."/>
            <person name="Ferreira P."/>
            <person name="Barriuso J."/>
            <person name="Kellner H."/>
            <person name="Castanera R."/>
            <person name="Alfaro M."/>
            <person name="Ramirez L."/>
            <person name="Pisabarro A.G."/>
            <person name="Kuo A."/>
            <person name="Tritt A."/>
            <person name="Lipzen A."/>
            <person name="He G."/>
            <person name="Yan M."/>
            <person name="Ng V."/>
            <person name="Cullen D."/>
            <person name="Martin F."/>
            <person name="Rosso M.-N."/>
            <person name="Henrissat B."/>
            <person name="Hibbett D."/>
            <person name="Martinez A.T."/>
            <person name="Grigoriev I.V."/>
        </authorList>
    </citation>
    <scope>NUCLEOTIDE SEQUENCE</scope>
    <source>
        <strain evidence="2">AH 44721</strain>
    </source>
</reference>
<organism evidence="2 3">
    <name type="scientific">Gymnopilus junonius</name>
    <name type="common">Spectacular rustgill mushroom</name>
    <name type="synonym">Gymnopilus spectabilis subsp. junonius</name>
    <dbReference type="NCBI Taxonomy" id="109634"/>
    <lineage>
        <taxon>Eukaryota</taxon>
        <taxon>Fungi</taxon>
        <taxon>Dikarya</taxon>
        <taxon>Basidiomycota</taxon>
        <taxon>Agaricomycotina</taxon>
        <taxon>Agaricomycetes</taxon>
        <taxon>Agaricomycetidae</taxon>
        <taxon>Agaricales</taxon>
        <taxon>Agaricineae</taxon>
        <taxon>Hymenogastraceae</taxon>
        <taxon>Gymnopilus</taxon>
    </lineage>
</organism>
<keyword evidence="3" id="KW-1185">Reference proteome</keyword>
<dbReference type="Proteomes" id="UP000724874">
    <property type="component" value="Unassembled WGS sequence"/>
</dbReference>
<dbReference type="AlphaFoldDB" id="A0A9P5N6Y1"/>
<name>A0A9P5N6Y1_GYMJU</name>
<evidence type="ECO:0000313" key="2">
    <source>
        <dbReference type="EMBL" id="KAF8867764.1"/>
    </source>
</evidence>
<dbReference type="EMBL" id="JADNYJ010000958">
    <property type="protein sequence ID" value="KAF8867764.1"/>
    <property type="molecule type" value="Genomic_DNA"/>
</dbReference>
<comment type="caution">
    <text evidence="2">The sequence shown here is derived from an EMBL/GenBank/DDBJ whole genome shotgun (WGS) entry which is preliminary data.</text>
</comment>
<accession>A0A9P5N6Y1</accession>
<gene>
    <name evidence="2" type="ORF">CPB84DRAFT_1859090</name>
</gene>
<sequence>MAEDSIEEPHAQLFQEEIAALPNEWMQDIFDMDVDGEIPMANAEAQMDREIQLHNSQQNTPVLPANLPPPLIPPNPSPRPDTLPSVAPPNPLPPASPPNLLPPARIFIWDPKTSHLVYLTLQYLK</sequence>